<reference evidence="1 2" key="1">
    <citation type="submission" date="2021-06" db="EMBL/GenBank/DDBJ databases">
        <title>Caerostris extrusa draft genome.</title>
        <authorList>
            <person name="Kono N."/>
            <person name="Arakawa K."/>
        </authorList>
    </citation>
    <scope>NUCLEOTIDE SEQUENCE [LARGE SCALE GENOMIC DNA]</scope>
</reference>
<protein>
    <submittedName>
        <fullName evidence="1">Uncharacterized protein</fullName>
    </submittedName>
</protein>
<dbReference type="AlphaFoldDB" id="A0AAV4RFU3"/>
<name>A0AAV4RFU3_CAEEX</name>
<gene>
    <name evidence="1" type="ORF">CEXT_761111</name>
</gene>
<sequence length="143" mass="16206">MEIAVDVNLTISFRGRGGFEDKYVCQCIPSSIAWDLYKKKYEGHIVGANVSLLTLETNKNVVLCSYSFGLWNGAFSADQSCIEGLQWECRNYDLLPDDFQALKMNLKSCSELEEKKKCLMEFLNGCGSNNYDDLEMARSDLLE</sequence>
<dbReference type="EMBL" id="BPLR01007715">
    <property type="protein sequence ID" value="GIY19085.1"/>
    <property type="molecule type" value="Genomic_DNA"/>
</dbReference>
<proteinExistence type="predicted"/>
<organism evidence="1 2">
    <name type="scientific">Caerostris extrusa</name>
    <name type="common">Bark spider</name>
    <name type="synonym">Caerostris bankana</name>
    <dbReference type="NCBI Taxonomy" id="172846"/>
    <lineage>
        <taxon>Eukaryota</taxon>
        <taxon>Metazoa</taxon>
        <taxon>Ecdysozoa</taxon>
        <taxon>Arthropoda</taxon>
        <taxon>Chelicerata</taxon>
        <taxon>Arachnida</taxon>
        <taxon>Araneae</taxon>
        <taxon>Araneomorphae</taxon>
        <taxon>Entelegynae</taxon>
        <taxon>Araneoidea</taxon>
        <taxon>Araneidae</taxon>
        <taxon>Caerostris</taxon>
    </lineage>
</organism>
<accession>A0AAV4RFU3</accession>
<evidence type="ECO:0000313" key="1">
    <source>
        <dbReference type="EMBL" id="GIY19085.1"/>
    </source>
</evidence>
<evidence type="ECO:0000313" key="2">
    <source>
        <dbReference type="Proteomes" id="UP001054945"/>
    </source>
</evidence>
<keyword evidence="2" id="KW-1185">Reference proteome</keyword>
<dbReference type="Proteomes" id="UP001054945">
    <property type="component" value="Unassembled WGS sequence"/>
</dbReference>
<comment type="caution">
    <text evidence="1">The sequence shown here is derived from an EMBL/GenBank/DDBJ whole genome shotgun (WGS) entry which is preliminary data.</text>
</comment>